<reference evidence="2" key="1">
    <citation type="submission" date="2020-04" db="EMBL/GenBank/DDBJ databases">
        <authorList>
            <person name="Chiriac C."/>
            <person name="Salcher M."/>
            <person name="Ghai R."/>
            <person name="Kavagutti S V."/>
        </authorList>
    </citation>
    <scope>NUCLEOTIDE SEQUENCE</scope>
</reference>
<feature type="region of interest" description="Disordered" evidence="1">
    <location>
        <begin position="77"/>
        <end position="100"/>
    </location>
</feature>
<protein>
    <submittedName>
        <fullName evidence="2">Uncharacterized protein</fullName>
    </submittedName>
</protein>
<dbReference type="EMBL" id="LR796345">
    <property type="protein sequence ID" value="CAB4138603.1"/>
    <property type="molecule type" value="Genomic_DNA"/>
</dbReference>
<proteinExistence type="predicted"/>
<evidence type="ECO:0000256" key="1">
    <source>
        <dbReference type="SAM" id="MobiDB-lite"/>
    </source>
</evidence>
<sequence length="114" mass="12600">MDITKFKKIIKESVKEVIQEELRDILLEAVKAPKNVVTESVQSFNAQPSTQPSKQLTPSERRAMFGNILEDMQTGGMASTENIPFRPTGPVDPVNGQLPEGELGLDQIMSLMSK</sequence>
<accession>A0A6J5LZE2</accession>
<name>A0A6J5LZE2_9CAUD</name>
<evidence type="ECO:0000313" key="2">
    <source>
        <dbReference type="EMBL" id="CAB4138603.1"/>
    </source>
</evidence>
<gene>
    <name evidence="2" type="ORF">UFOVP331_163</name>
</gene>
<organism evidence="2">
    <name type="scientific">uncultured Caudovirales phage</name>
    <dbReference type="NCBI Taxonomy" id="2100421"/>
    <lineage>
        <taxon>Viruses</taxon>
        <taxon>Duplodnaviria</taxon>
        <taxon>Heunggongvirae</taxon>
        <taxon>Uroviricota</taxon>
        <taxon>Caudoviricetes</taxon>
        <taxon>Peduoviridae</taxon>
        <taxon>Maltschvirus</taxon>
        <taxon>Maltschvirus maltsch</taxon>
    </lineage>
</organism>